<keyword evidence="6" id="KW-0441">Lipid A biosynthesis</keyword>
<keyword evidence="8" id="KW-0448">Lipopolysaccharide biosynthesis</keyword>
<evidence type="ECO:0000256" key="8">
    <source>
        <dbReference type="ARBA" id="ARBA00022985"/>
    </source>
</evidence>
<feature type="domain" description="EamA" evidence="13">
    <location>
        <begin position="49"/>
        <end position="117"/>
    </location>
</feature>
<evidence type="ECO:0000313" key="14">
    <source>
        <dbReference type="EMBL" id="CVK18852.1"/>
    </source>
</evidence>
<keyword evidence="5" id="KW-0997">Cell inner membrane</keyword>
<evidence type="ECO:0000256" key="11">
    <source>
        <dbReference type="ARBA" id="ARBA00023136"/>
    </source>
</evidence>
<feature type="transmembrane region" description="Helical" evidence="12">
    <location>
        <begin position="48"/>
        <end position="68"/>
    </location>
</feature>
<dbReference type="RefSeq" id="WP_075756785.1">
    <property type="nucleotide sequence ID" value="NZ_CP146991.1"/>
</dbReference>
<keyword evidence="9 12" id="KW-1133">Transmembrane helix</keyword>
<evidence type="ECO:0000256" key="2">
    <source>
        <dbReference type="ARBA" id="ARBA00007362"/>
    </source>
</evidence>
<evidence type="ECO:0000256" key="6">
    <source>
        <dbReference type="ARBA" id="ARBA00022556"/>
    </source>
</evidence>
<reference evidence="14 15" key="1">
    <citation type="submission" date="2016-01" db="EMBL/GenBank/DDBJ databases">
        <authorList>
            <person name="Brown R."/>
        </authorList>
    </citation>
    <scope>NUCLEOTIDE SEQUENCE [LARGE SCALE GENOMIC DNA]</scope>
    <source>
        <strain evidence="14">Sporomusa sphaeroides DSM 2875</strain>
    </source>
</reference>
<keyword evidence="3" id="KW-1003">Cell membrane</keyword>
<keyword evidence="15" id="KW-1185">Reference proteome</keyword>
<keyword evidence="10" id="KW-0443">Lipid metabolism</keyword>
<keyword evidence="7 12" id="KW-0812">Transmembrane</keyword>
<evidence type="ECO:0000256" key="3">
    <source>
        <dbReference type="ARBA" id="ARBA00022475"/>
    </source>
</evidence>
<dbReference type="InterPro" id="IPR000390">
    <property type="entry name" value="Small_drug/metabolite_transptr"/>
</dbReference>
<gene>
    <name evidence="14" type="ORF">SSPH_01496</name>
</gene>
<evidence type="ECO:0000256" key="4">
    <source>
        <dbReference type="ARBA" id="ARBA00022516"/>
    </source>
</evidence>
<sequence>MSKRFYFIGFFVLLCFDTLTQICMKYAGEQALPVELDTVWLLRVLETVWVYLALGGYLGSFVTWMTLLKYAPVGPAFAASHLEIASVTLLSVWLFNEPLTTNKVLGGVLILLGVVCLAKGQGAAGDDLKSGE</sequence>
<dbReference type="Gene3D" id="1.10.3730.20">
    <property type="match status" value="1"/>
</dbReference>
<dbReference type="EMBL" id="FCOW01000006">
    <property type="protein sequence ID" value="CVK18852.1"/>
    <property type="molecule type" value="Genomic_DNA"/>
</dbReference>
<proteinExistence type="inferred from homology"/>
<evidence type="ECO:0000259" key="13">
    <source>
        <dbReference type="Pfam" id="PF00892"/>
    </source>
</evidence>
<name>A0ABM9W102_9FIRM</name>
<dbReference type="Proteomes" id="UP000245702">
    <property type="component" value="Unassembled WGS sequence"/>
</dbReference>
<feature type="transmembrane region" description="Helical" evidence="12">
    <location>
        <begin position="7"/>
        <end position="28"/>
    </location>
</feature>
<organism evidence="14 15">
    <name type="scientific">Sporomusa sphaeroides DSM 2875</name>
    <dbReference type="NCBI Taxonomy" id="1337886"/>
    <lineage>
        <taxon>Bacteria</taxon>
        <taxon>Bacillati</taxon>
        <taxon>Bacillota</taxon>
        <taxon>Negativicutes</taxon>
        <taxon>Selenomonadales</taxon>
        <taxon>Sporomusaceae</taxon>
        <taxon>Sporomusa</taxon>
    </lineage>
</organism>
<keyword evidence="11 12" id="KW-0472">Membrane</keyword>
<comment type="caution">
    <text evidence="14">The sequence shown here is derived from an EMBL/GenBank/DDBJ whole genome shotgun (WGS) entry which is preliminary data.</text>
</comment>
<comment type="similarity">
    <text evidence="2">Belongs to the EamA transporter family.</text>
</comment>
<protein>
    <submittedName>
        <fullName evidence="14">4-amino-4-deoxy-L-arabinose-phosphoundecaprenol flippase subunit ArnF</fullName>
    </submittedName>
</protein>
<evidence type="ECO:0000256" key="5">
    <source>
        <dbReference type="ARBA" id="ARBA00022519"/>
    </source>
</evidence>
<keyword evidence="4" id="KW-0444">Lipid biosynthesis</keyword>
<accession>A0ABM9W102</accession>
<evidence type="ECO:0000256" key="7">
    <source>
        <dbReference type="ARBA" id="ARBA00022692"/>
    </source>
</evidence>
<evidence type="ECO:0000256" key="9">
    <source>
        <dbReference type="ARBA" id="ARBA00022989"/>
    </source>
</evidence>
<dbReference type="PANTHER" id="PTHR30561:SF9">
    <property type="entry name" value="4-AMINO-4-DEOXY-L-ARABINOSE-PHOSPHOUNDECAPRENOL FLIPPASE SUBUNIT ARNF-RELATED"/>
    <property type="match status" value="1"/>
</dbReference>
<evidence type="ECO:0000256" key="12">
    <source>
        <dbReference type="SAM" id="Phobius"/>
    </source>
</evidence>
<comment type="subcellular location">
    <subcellularLocation>
        <location evidence="1">Cell membrane</location>
        <topology evidence="1">Multi-pass membrane protein</topology>
    </subcellularLocation>
</comment>
<dbReference type="Pfam" id="PF00892">
    <property type="entry name" value="EamA"/>
    <property type="match status" value="1"/>
</dbReference>
<dbReference type="InterPro" id="IPR037185">
    <property type="entry name" value="EmrE-like"/>
</dbReference>
<dbReference type="SUPFAM" id="SSF103481">
    <property type="entry name" value="Multidrug resistance efflux transporter EmrE"/>
    <property type="match status" value="1"/>
</dbReference>
<evidence type="ECO:0000256" key="1">
    <source>
        <dbReference type="ARBA" id="ARBA00004651"/>
    </source>
</evidence>
<evidence type="ECO:0000313" key="15">
    <source>
        <dbReference type="Proteomes" id="UP000245702"/>
    </source>
</evidence>
<dbReference type="PANTHER" id="PTHR30561">
    <property type="entry name" value="SMR FAMILY PROTON-DEPENDENT DRUG EFFLUX TRANSPORTER SUGE"/>
    <property type="match status" value="1"/>
</dbReference>
<evidence type="ECO:0000256" key="10">
    <source>
        <dbReference type="ARBA" id="ARBA00023098"/>
    </source>
</evidence>
<dbReference type="InterPro" id="IPR000620">
    <property type="entry name" value="EamA_dom"/>
</dbReference>